<dbReference type="PANTHER" id="PTHR30033:SF1">
    <property type="entry name" value="FLAGELLAR HOOK-ASSOCIATED PROTEIN 1"/>
    <property type="match status" value="1"/>
</dbReference>
<dbReference type="InterPro" id="IPR053927">
    <property type="entry name" value="FlgK_helical"/>
</dbReference>
<accession>A0ABW8R6Q9</accession>
<keyword evidence="10" id="KW-0282">Flagellum</keyword>
<keyword evidence="10" id="KW-0966">Cell projection</keyword>
<proteinExistence type="inferred from homology"/>
<comment type="subcellular location">
    <subcellularLocation>
        <location evidence="1">Bacterial flagellum</location>
    </subcellularLocation>
    <subcellularLocation>
        <location evidence="2">Secreted</location>
    </subcellularLocation>
</comment>
<comment type="caution">
    <text evidence="10">The sequence shown here is derived from an EMBL/GenBank/DDBJ whole genome shotgun (WGS) entry which is preliminary data.</text>
</comment>
<dbReference type="PROSITE" id="PS00588">
    <property type="entry name" value="FLAGELLA_BB_ROD"/>
    <property type="match status" value="1"/>
</dbReference>
<comment type="similarity">
    <text evidence="3">Belongs to the flagella basal body rod proteins family.</text>
</comment>
<dbReference type="Pfam" id="PF22638">
    <property type="entry name" value="FlgK_D1"/>
    <property type="match status" value="1"/>
</dbReference>
<evidence type="ECO:0000256" key="5">
    <source>
        <dbReference type="ARBA" id="ARBA00022525"/>
    </source>
</evidence>
<dbReference type="InterPro" id="IPR010930">
    <property type="entry name" value="Flg_bb/hook_C_dom"/>
</dbReference>
<sequence length="682" mass="70130">MSLLNIGMSGLNASQGSLSVLSNNIANANTAGYSRQQTTQTANASNQYGGVFIGSGTTLADVRRVYNQFLDTAYQNSTALNSDAKAYLDQVSAVDKTLSDKTTGMSAVLSSFFAAVQTASANPSDVSARQVLITNAQTLTNRFNSIASQLGQQKETINSQLTSMTDQVNQLTSSIASYNKQIAQVQGSSNTTPANLLDARAEAVRSLNELIGVTASEKDGIFSVSTGTGQSLVLGDRSNTLSAVPSKNDTSQFTIQLNASGGTTMDLGNVISGGSIGGLLRYRSDALMPAINDLGRIAIVAADTINTQLGQGLDLNGEFGSSMFKDINSAASIAQRSVSAQGNQGAGNLGVTIKDTSKLTNYDYKVSFNDPADLNKVTVLRSDGQAMGTFDITATPPAVIDGFTLALNNGPMQAGDSFKVSPTANGAKEIGTVLTDPTKIAFAAPLSGEASKTNQGTGSFTPPTLTVPLDIQGGAATAQLRVGIEHSMPVKMVFGKPAADGTQPYTLNDSQGNPIGSGSIVPGQGNKVTINVPMRDANGALVVPAKSFSFDTTVGGSPTNGDSTTFSFNASGKSDNRNAQQLINLQTKATVGTAADGSGGTSLVGANSKLVSTVGAKAASAGTDSTATGALLTANKNARNSVSQVNLDEEAGDMIKFQQYYTASSQIIKAAQETFSTLINSL</sequence>
<dbReference type="Gene3D" id="1.20.1170.10">
    <property type="match status" value="1"/>
</dbReference>
<dbReference type="RefSeq" id="WP_406599524.1">
    <property type="nucleotide sequence ID" value="NZ_JBJHQF010000061.1"/>
</dbReference>
<evidence type="ECO:0000313" key="10">
    <source>
        <dbReference type="EMBL" id="MFK9007596.1"/>
    </source>
</evidence>
<evidence type="ECO:0000313" key="11">
    <source>
        <dbReference type="Proteomes" id="UP001623008"/>
    </source>
</evidence>
<feature type="domain" description="Flagellar basal-body/hook protein C-terminal" evidence="8">
    <location>
        <begin position="642"/>
        <end position="680"/>
    </location>
</feature>
<dbReference type="NCBIfam" id="TIGR02492">
    <property type="entry name" value="flgK_ends"/>
    <property type="match status" value="1"/>
</dbReference>
<gene>
    <name evidence="10" type="primary">flgK</name>
    <name evidence="10" type="ORF">ACJEBJ_26070</name>
</gene>
<keyword evidence="6" id="KW-0975">Bacterial flagellum</keyword>
<dbReference type="EMBL" id="JBJHQF010000061">
    <property type="protein sequence ID" value="MFK9007596.1"/>
    <property type="molecule type" value="Genomic_DNA"/>
</dbReference>
<dbReference type="Pfam" id="PF00460">
    <property type="entry name" value="Flg_bb_rod"/>
    <property type="match status" value="1"/>
</dbReference>
<evidence type="ECO:0000256" key="4">
    <source>
        <dbReference type="ARBA" id="ARBA00016244"/>
    </source>
</evidence>
<protein>
    <recommendedName>
        <fullName evidence="4">Flagellar hook-associated protein 1</fullName>
    </recommendedName>
</protein>
<evidence type="ECO:0000256" key="3">
    <source>
        <dbReference type="ARBA" id="ARBA00009677"/>
    </source>
</evidence>
<dbReference type="InterPro" id="IPR002371">
    <property type="entry name" value="FlgK"/>
</dbReference>
<dbReference type="InterPro" id="IPR001444">
    <property type="entry name" value="Flag_bb_rod_N"/>
</dbReference>
<evidence type="ECO:0000259" key="7">
    <source>
        <dbReference type="Pfam" id="PF00460"/>
    </source>
</evidence>
<keyword evidence="10" id="KW-0969">Cilium</keyword>
<feature type="domain" description="Flagellar hook-associated protein FlgK helical" evidence="9">
    <location>
        <begin position="92"/>
        <end position="324"/>
    </location>
</feature>
<evidence type="ECO:0000256" key="2">
    <source>
        <dbReference type="ARBA" id="ARBA00004613"/>
    </source>
</evidence>
<dbReference type="PRINTS" id="PR01005">
    <property type="entry name" value="FLGHOOKAP1"/>
</dbReference>
<dbReference type="PANTHER" id="PTHR30033">
    <property type="entry name" value="FLAGELLAR HOOK-ASSOCIATED PROTEIN 1"/>
    <property type="match status" value="1"/>
</dbReference>
<dbReference type="Proteomes" id="UP001623008">
    <property type="component" value="Unassembled WGS sequence"/>
</dbReference>
<evidence type="ECO:0000259" key="8">
    <source>
        <dbReference type="Pfam" id="PF06429"/>
    </source>
</evidence>
<keyword evidence="5" id="KW-0964">Secreted</keyword>
<name>A0ABW8R6Q9_9PSED</name>
<organism evidence="10 11">
    <name type="scientific">Pseudomonas pergaminensis</name>
    <dbReference type="NCBI Taxonomy" id="2853159"/>
    <lineage>
        <taxon>Bacteria</taxon>
        <taxon>Pseudomonadati</taxon>
        <taxon>Pseudomonadota</taxon>
        <taxon>Gammaproteobacteria</taxon>
        <taxon>Pseudomonadales</taxon>
        <taxon>Pseudomonadaceae</taxon>
        <taxon>Pseudomonas</taxon>
    </lineage>
</organism>
<dbReference type="Pfam" id="PF06429">
    <property type="entry name" value="Flg_bbr_C"/>
    <property type="match status" value="1"/>
</dbReference>
<dbReference type="SUPFAM" id="SSF64518">
    <property type="entry name" value="Phase 1 flagellin"/>
    <property type="match status" value="2"/>
</dbReference>
<reference evidence="10 11" key="1">
    <citation type="submission" date="2024-11" db="EMBL/GenBank/DDBJ databases">
        <authorList>
            <person name="Lucas J.A."/>
        </authorList>
    </citation>
    <scope>NUCLEOTIDE SEQUENCE [LARGE SCALE GENOMIC DNA]</scope>
    <source>
        <strain evidence="10 11">Z 7.15</strain>
    </source>
</reference>
<feature type="domain" description="Flagellar basal body rod protein N-terminal" evidence="7">
    <location>
        <begin position="4"/>
        <end position="33"/>
    </location>
</feature>
<evidence type="ECO:0000259" key="9">
    <source>
        <dbReference type="Pfam" id="PF22638"/>
    </source>
</evidence>
<evidence type="ECO:0000256" key="1">
    <source>
        <dbReference type="ARBA" id="ARBA00004365"/>
    </source>
</evidence>
<keyword evidence="11" id="KW-1185">Reference proteome</keyword>
<dbReference type="InterPro" id="IPR019776">
    <property type="entry name" value="Flagellar_basal_body_rod_CS"/>
</dbReference>
<evidence type="ECO:0000256" key="6">
    <source>
        <dbReference type="ARBA" id="ARBA00023143"/>
    </source>
</evidence>